<accession>A0A6C0J1C0</accession>
<dbReference type="EMBL" id="MN740303">
    <property type="protein sequence ID" value="QHT99122.1"/>
    <property type="molecule type" value="Genomic_DNA"/>
</dbReference>
<organism evidence="1">
    <name type="scientific">viral metagenome</name>
    <dbReference type="NCBI Taxonomy" id="1070528"/>
    <lineage>
        <taxon>unclassified sequences</taxon>
        <taxon>metagenomes</taxon>
        <taxon>organismal metagenomes</taxon>
    </lineage>
</organism>
<protein>
    <submittedName>
        <fullName evidence="1">Uncharacterized protein</fullName>
    </submittedName>
</protein>
<name>A0A6C0J1C0_9ZZZZ</name>
<dbReference type="Pfam" id="PF19063">
    <property type="entry name" value="DUF5759"/>
    <property type="match status" value="1"/>
</dbReference>
<dbReference type="InterPro" id="IPR043977">
    <property type="entry name" value="DUF5759"/>
</dbReference>
<evidence type="ECO:0000313" key="1">
    <source>
        <dbReference type="EMBL" id="QHT99122.1"/>
    </source>
</evidence>
<reference evidence="1" key="1">
    <citation type="journal article" date="2020" name="Nature">
        <title>Giant virus diversity and host interactions through global metagenomics.</title>
        <authorList>
            <person name="Schulz F."/>
            <person name="Roux S."/>
            <person name="Paez-Espino D."/>
            <person name="Jungbluth S."/>
            <person name="Walsh D.A."/>
            <person name="Denef V.J."/>
            <person name="McMahon K.D."/>
            <person name="Konstantinidis K.T."/>
            <person name="Eloe-Fadrosh E.A."/>
            <person name="Kyrpides N.C."/>
            <person name="Woyke T."/>
        </authorList>
    </citation>
    <scope>NUCLEOTIDE SEQUENCE</scope>
    <source>
        <strain evidence="1">GVMAG-M-3300025695-21</strain>
    </source>
</reference>
<proteinExistence type="predicted"/>
<sequence>MSSYISLTELYSMKENKERKKIEYYNTILTKCHDKIRNTAKLGGTNIFYEIPYFIFGLPLYNMDSCISYIVNSLRNNGLFVQILQKPNDNMLYISWSPNDVKMKKPTTNYLENRSNIFGI</sequence>
<dbReference type="AlphaFoldDB" id="A0A6C0J1C0"/>